<evidence type="ECO:0000256" key="9">
    <source>
        <dbReference type="ARBA" id="ARBA00022679"/>
    </source>
</evidence>
<dbReference type="Gene3D" id="3.40.710.10">
    <property type="entry name" value="DD-peptidase/beta-lactamase superfamily"/>
    <property type="match status" value="1"/>
</dbReference>
<evidence type="ECO:0000256" key="6">
    <source>
        <dbReference type="ARBA" id="ARBA00022645"/>
    </source>
</evidence>
<evidence type="ECO:0000256" key="15">
    <source>
        <dbReference type="ARBA" id="ARBA00023316"/>
    </source>
</evidence>
<protein>
    <submittedName>
        <fullName evidence="22">Peptidoglycan glycosyltransferase</fullName>
    </submittedName>
</protein>
<gene>
    <name evidence="22" type="ORF">DWB61_13455</name>
</gene>
<evidence type="ECO:0000256" key="10">
    <source>
        <dbReference type="ARBA" id="ARBA00022801"/>
    </source>
</evidence>
<keyword evidence="5" id="KW-1003">Cell membrane</keyword>
<dbReference type="Proteomes" id="UP000285794">
    <property type="component" value="Unassembled WGS sequence"/>
</dbReference>
<comment type="caution">
    <text evidence="22">The sequence shown here is derived from an EMBL/GenBank/DDBJ whole genome shotgun (WGS) entry which is preliminary data.</text>
</comment>
<dbReference type="InterPro" id="IPR012338">
    <property type="entry name" value="Beta-lactam/transpept-like"/>
</dbReference>
<feature type="region of interest" description="Disordered" evidence="18">
    <location>
        <begin position="1"/>
        <end position="27"/>
    </location>
</feature>
<dbReference type="InterPro" id="IPR001460">
    <property type="entry name" value="PCN-bd_Tpept"/>
</dbReference>
<sequence length="802" mass="90886">MTKGKNTTIKPIRKNTPKRNSALAKKGKTKKTFKNRIFRFLFFSLLIAGSLFGLFLVSVYYGAWGKLPDYHTLKNIQNADASEVYSEDGKILGRIYAENRTNIDFSAIPINVINALVATEDSRFYSHEGIDEISLVRVLVKTLILGNKNSGGGSTLSQQLAKNLYPRRDFGKFSMPVNKIKEAITASRLEKIYSKKKILQLYLNTVPFGEQVFGIESASRQYFSKPAHQLKLDESAVLIGMLKAPSYYNPRRFPERSKQRRNVVLGQMTKNNFISENKAEQLKQQPLKINYQKQSTHSGLAPYLRERIRVEADNILKKYTKADGSYYDIYRDGLRILSTVDYSMQTYAEDAVKSHMNNLQGLFYKHWGNQNPWDNNKAILTSAIERSPYYKKLKDEGKNKQEIDKLFKTKRESKIFTWNGEKDVKMSPLDSIKHYIKLLNTGFVAMESNTGKIKAWVGGIDFKHFQYDHVTGRRQVGSIFKPIVYAAALEANMSPFDYYPNERKVYAEYQDWSPRNADNNYEGSYSMEGALAESVNTIAVDLIMETGIESTIELAEEMGVSSPLPNVPSLALGTANISLLEMIQVYANLANRGKRVDPYYISRIETNKGEVIVDLNPLGAEFETSLSPENADIINHMLTAVVDSGTAKSLRTVYGLKGEFAGKTGTTQSQADGWYIGYNQNLVAGAWVGAADMRVHFRSLALGQGATMALPIYGKFMHQLNNNSKYDNYCSAPFFKPDNTSLAKLDMPHYMPPRANFFERLLGLDNKKDDKIKLEERRAKRKKNKKSIYDKIKSIFGGKNKD</sequence>
<keyword evidence="11" id="KW-0133">Cell shape</keyword>
<dbReference type="OrthoDB" id="9766909at2"/>
<organism evidence="22 23">
    <name type="scientific">Ancylomarina euxinus</name>
    <dbReference type="NCBI Taxonomy" id="2283627"/>
    <lineage>
        <taxon>Bacteria</taxon>
        <taxon>Pseudomonadati</taxon>
        <taxon>Bacteroidota</taxon>
        <taxon>Bacteroidia</taxon>
        <taxon>Marinilabiliales</taxon>
        <taxon>Marinifilaceae</taxon>
        <taxon>Ancylomarina</taxon>
    </lineage>
</organism>
<keyword evidence="6" id="KW-0121">Carboxypeptidase</keyword>
<comment type="similarity">
    <text evidence="4">In the N-terminal section; belongs to the glycosyltransferase 51 family.</text>
</comment>
<keyword evidence="10" id="KW-0378">Hydrolase</keyword>
<proteinExistence type="inferred from homology"/>
<dbReference type="GO" id="GO:0008955">
    <property type="term" value="F:peptidoglycan glycosyltransferase activity"/>
    <property type="evidence" value="ECO:0007669"/>
    <property type="project" value="UniProtKB-EC"/>
</dbReference>
<comment type="similarity">
    <text evidence="3">In the C-terminal section; belongs to the transpeptidase family.</text>
</comment>
<evidence type="ECO:0000256" key="14">
    <source>
        <dbReference type="ARBA" id="ARBA00023268"/>
    </source>
</evidence>
<comment type="catalytic activity">
    <reaction evidence="16">
        <text>Preferential cleavage: (Ac)2-L-Lys-D-Ala-|-D-Ala. Also transpeptidation of peptidyl-alanyl moieties that are N-acyl substituents of D-alanine.</text>
        <dbReference type="EC" id="3.4.16.4"/>
    </reaction>
</comment>
<dbReference type="Pfam" id="PF00905">
    <property type="entry name" value="Transpeptidase"/>
    <property type="match status" value="1"/>
</dbReference>
<evidence type="ECO:0000256" key="17">
    <source>
        <dbReference type="ARBA" id="ARBA00049902"/>
    </source>
</evidence>
<dbReference type="GO" id="GO:0009252">
    <property type="term" value="P:peptidoglycan biosynthetic process"/>
    <property type="evidence" value="ECO:0007669"/>
    <property type="project" value="UniProtKB-KW"/>
</dbReference>
<feature type="domain" description="Penicillin-binding protein transpeptidase" evidence="20">
    <location>
        <begin position="442"/>
        <end position="679"/>
    </location>
</feature>
<keyword evidence="15" id="KW-0961">Cell wall biogenesis/degradation</keyword>
<evidence type="ECO:0000313" key="23">
    <source>
        <dbReference type="Proteomes" id="UP000285794"/>
    </source>
</evidence>
<dbReference type="Pfam" id="PF00912">
    <property type="entry name" value="Transgly"/>
    <property type="match status" value="1"/>
</dbReference>
<evidence type="ECO:0000256" key="18">
    <source>
        <dbReference type="SAM" id="MobiDB-lite"/>
    </source>
</evidence>
<accession>A0A425XYJ7</accession>
<comment type="subcellular location">
    <subcellularLocation>
        <location evidence="1">Cell membrane</location>
    </subcellularLocation>
</comment>
<evidence type="ECO:0000256" key="11">
    <source>
        <dbReference type="ARBA" id="ARBA00022960"/>
    </source>
</evidence>
<keyword evidence="9 22" id="KW-0808">Transferase</keyword>
<dbReference type="GO" id="GO:0005886">
    <property type="term" value="C:plasma membrane"/>
    <property type="evidence" value="ECO:0007669"/>
    <property type="project" value="UniProtKB-SubCell"/>
</dbReference>
<dbReference type="GO" id="GO:0006508">
    <property type="term" value="P:proteolysis"/>
    <property type="evidence" value="ECO:0007669"/>
    <property type="project" value="UniProtKB-KW"/>
</dbReference>
<evidence type="ECO:0000256" key="2">
    <source>
        <dbReference type="ARBA" id="ARBA00004752"/>
    </source>
</evidence>
<evidence type="ECO:0000259" key="21">
    <source>
        <dbReference type="Pfam" id="PF00912"/>
    </source>
</evidence>
<keyword evidence="14" id="KW-0511">Multifunctional enzyme</keyword>
<keyword evidence="12" id="KW-0573">Peptidoglycan synthesis</keyword>
<evidence type="ECO:0000256" key="8">
    <source>
        <dbReference type="ARBA" id="ARBA00022676"/>
    </source>
</evidence>
<keyword evidence="19" id="KW-0812">Transmembrane</keyword>
<dbReference type="PANTHER" id="PTHR32282:SF11">
    <property type="entry name" value="PENICILLIN-BINDING PROTEIN 1B"/>
    <property type="match status" value="1"/>
</dbReference>
<evidence type="ECO:0000256" key="19">
    <source>
        <dbReference type="SAM" id="Phobius"/>
    </source>
</evidence>
<dbReference type="EMBL" id="QQWG01000015">
    <property type="protein sequence ID" value="RRG20042.1"/>
    <property type="molecule type" value="Genomic_DNA"/>
</dbReference>
<dbReference type="PANTHER" id="PTHR32282">
    <property type="entry name" value="BINDING PROTEIN TRANSPEPTIDASE, PUTATIVE-RELATED"/>
    <property type="match status" value="1"/>
</dbReference>
<dbReference type="InterPro" id="IPR036950">
    <property type="entry name" value="PBP_transglycosylase"/>
</dbReference>
<evidence type="ECO:0000256" key="5">
    <source>
        <dbReference type="ARBA" id="ARBA00022475"/>
    </source>
</evidence>
<dbReference type="GO" id="GO:0071555">
    <property type="term" value="P:cell wall organization"/>
    <property type="evidence" value="ECO:0007669"/>
    <property type="project" value="UniProtKB-KW"/>
</dbReference>
<dbReference type="GO" id="GO:0008360">
    <property type="term" value="P:regulation of cell shape"/>
    <property type="evidence" value="ECO:0007669"/>
    <property type="project" value="UniProtKB-KW"/>
</dbReference>
<keyword evidence="7" id="KW-0645">Protease</keyword>
<keyword evidence="23" id="KW-1185">Reference proteome</keyword>
<dbReference type="AlphaFoldDB" id="A0A425XYJ7"/>
<comment type="catalytic activity">
    <reaction evidence="17">
        <text>[GlcNAc-(1-&gt;4)-Mur2Ac(oyl-L-Ala-gamma-D-Glu-L-Lys-D-Ala-D-Ala)](n)-di-trans,octa-cis-undecaprenyl diphosphate + beta-D-GlcNAc-(1-&gt;4)-Mur2Ac(oyl-L-Ala-gamma-D-Glu-L-Lys-D-Ala-D-Ala)-di-trans,octa-cis-undecaprenyl diphosphate = [GlcNAc-(1-&gt;4)-Mur2Ac(oyl-L-Ala-gamma-D-Glu-L-Lys-D-Ala-D-Ala)](n+1)-di-trans,octa-cis-undecaprenyl diphosphate + di-trans,octa-cis-undecaprenyl diphosphate + H(+)</text>
        <dbReference type="Rhea" id="RHEA:23708"/>
        <dbReference type="Rhea" id="RHEA-COMP:9602"/>
        <dbReference type="Rhea" id="RHEA-COMP:9603"/>
        <dbReference type="ChEBI" id="CHEBI:15378"/>
        <dbReference type="ChEBI" id="CHEBI:58405"/>
        <dbReference type="ChEBI" id="CHEBI:60033"/>
        <dbReference type="ChEBI" id="CHEBI:78435"/>
        <dbReference type="EC" id="2.4.99.28"/>
    </reaction>
</comment>
<evidence type="ECO:0000313" key="22">
    <source>
        <dbReference type="EMBL" id="RRG20042.1"/>
    </source>
</evidence>
<evidence type="ECO:0000256" key="12">
    <source>
        <dbReference type="ARBA" id="ARBA00022984"/>
    </source>
</evidence>
<evidence type="ECO:0000256" key="4">
    <source>
        <dbReference type="ARBA" id="ARBA00007739"/>
    </source>
</evidence>
<name>A0A425XYJ7_9BACT</name>
<dbReference type="Gene3D" id="1.10.3810.10">
    <property type="entry name" value="Biosynthetic peptidoglycan transglycosylase-like"/>
    <property type="match status" value="1"/>
</dbReference>
<keyword evidence="13 19" id="KW-0472">Membrane</keyword>
<feature type="domain" description="Glycosyl transferase family 51" evidence="21">
    <location>
        <begin position="89"/>
        <end position="268"/>
    </location>
</feature>
<evidence type="ECO:0000256" key="1">
    <source>
        <dbReference type="ARBA" id="ARBA00004236"/>
    </source>
</evidence>
<dbReference type="SUPFAM" id="SSF53955">
    <property type="entry name" value="Lysozyme-like"/>
    <property type="match status" value="1"/>
</dbReference>
<evidence type="ECO:0000259" key="20">
    <source>
        <dbReference type="Pfam" id="PF00905"/>
    </source>
</evidence>
<reference evidence="22 23" key="1">
    <citation type="submission" date="2018-07" db="EMBL/GenBank/DDBJ databases">
        <title>Draft genome sequence of Ancylomarina sp. M1P.</title>
        <authorList>
            <person name="Yadav S."/>
            <person name="Villanueva L."/>
            <person name="Damste J.S.S."/>
        </authorList>
    </citation>
    <scope>NUCLEOTIDE SEQUENCE [LARGE SCALE GENOMIC DNA]</scope>
    <source>
        <strain evidence="22 23">M1P</strain>
    </source>
</reference>
<keyword evidence="8" id="KW-0328">Glycosyltransferase</keyword>
<dbReference type="SUPFAM" id="SSF56601">
    <property type="entry name" value="beta-lactamase/transpeptidase-like"/>
    <property type="match status" value="1"/>
</dbReference>
<feature type="transmembrane region" description="Helical" evidence="19">
    <location>
        <begin position="40"/>
        <end position="64"/>
    </location>
</feature>
<dbReference type="InterPro" id="IPR023346">
    <property type="entry name" value="Lysozyme-like_dom_sf"/>
</dbReference>
<evidence type="ECO:0000256" key="3">
    <source>
        <dbReference type="ARBA" id="ARBA00007090"/>
    </source>
</evidence>
<dbReference type="InterPro" id="IPR050396">
    <property type="entry name" value="Glycosyltr_51/Transpeptidase"/>
</dbReference>
<dbReference type="RefSeq" id="WP_125031406.1">
    <property type="nucleotide sequence ID" value="NZ_JAPXVP010000013.1"/>
</dbReference>
<keyword evidence="19" id="KW-1133">Transmembrane helix</keyword>
<evidence type="ECO:0000256" key="16">
    <source>
        <dbReference type="ARBA" id="ARBA00034000"/>
    </source>
</evidence>
<dbReference type="InterPro" id="IPR001264">
    <property type="entry name" value="Glyco_trans_51"/>
</dbReference>
<evidence type="ECO:0000256" key="7">
    <source>
        <dbReference type="ARBA" id="ARBA00022670"/>
    </source>
</evidence>
<dbReference type="GO" id="GO:0030288">
    <property type="term" value="C:outer membrane-bounded periplasmic space"/>
    <property type="evidence" value="ECO:0007669"/>
    <property type="project" value="TreeGrafter"/>
</dbReference>
<comment type="pathway">
    <text evidence="2">Cell wall biogenesis; peptidoglycan biosynthesis.</text>
</comment>
<dbReference type="GO" id="GO:0008658">
    <property type="term" value="F:penicillin binding"/>
    <property type="evidence" value="ECO:0007669"/>
    <property type="project" value="InterPro"/>
</dbReference>
<evidence type="ECO:0000256" key="13">
    <source>
        <dbReference type="ARBA" id="ARBA00023136"/>
    </source>
</evidence>
<dbReference type="GO" id="GO:0009002">
    <property type="term" value="F:serine-type D-Ala-D-Ala carboxypeptidase activity"/>
    <property type="evidence" value="ECO:0007669"/>
    <property type="project" value="UniProtKB-EC"/>
</dbReference>